<dbReference type="PANTHER" id="PTHR43091">
    <property type="entry name" value="3-OXOACYL-[ACYL-CARRIER-PROTEIN] SYNTHASE"/>
    <property type="match status" value="1"/>
</dbReference>
<evidence type="ECO:0000313" key="14">
    <source>
        <dbReference type="WBParaSite" id="ACRNAN_scaffold54.g9916.t1"/>
    </source>
</evidence>
<evidence type="ECO:0000256" key="6">
    <source>
        <dbReference type="ARBA" id="ARBA00022832"/>
    </source>
</evidence>
<evidence type="ECO:0000256" key="3">
    <source>
        <dbReference type="ARBA" id="ARBA00012333"/>
    </source>
</evidence>
<evidence type="ECO:0000256" key="4">
    <source>
        <dbReference type="ARBA" id="ARBA00022516"/>
    </source>
</evidence>
<dbReference type="Pfam" id="PF08541">
    <property type="entry name" value="ACP_syn_III_C"/>
    <property type="match status" value="1"/>
</dbReference>
<keyword evidence="6" id="KW-0276">Fatty acid metabolism</keyword>
<dbReference type="NCBIfam" id="TIGR00128">
    <property type="entry name" value="fabD"/>
    <property type="match status" value="1"/>
</dbReference>
<keyword evidence="8" id="KW-0275">Fatty acid biosynthesis</keyword>
<protein>
    <recommendedName>
        <fullName evidence="3">beta-ketoacyl-[acyl-carrier-protein] synthase III</fullName>
        <ecNumber evidence="3">2.3.1.180</ecNumber>
    </recommendedName>
</protein>
<dbReference type="SMART" id="SM00827">
    <property type="entry name" value="PKS_AT"/>
    <property type="match status" value="1"/>
</dbReference>
<dbReference type="SUPFAM" id="SSF55048">
    <property type="entry name" value="Probable ACP-binding domain of malonyl-CoA ACP transacylase"/>
    <property type="match status" value="1"/>
</dbReference>
<evidence type="ECO:0000256" key="7">
    <source>
        <dbReference type="ARBA" id="ARBA00023098"/>
    </source>
</evidence>
<dbReference type="InterPro" id="IPR004655">
    <property type="entry name" value="FabH"/>
</dbReference>
<keyword evidence="9" id="KW-0012">Acyltransferase</keyword>
<keyword evidence="7" id="KW-0443">Lipid metabolism</keyword>
<dbReference type="Gene3D" id="3.30.70.250">
    <property type="entry name" value="Malonyl-CoA ACP transacylase, ACP-binding"/>
    <property type="match status" value="1"/>
</dbReference>
<sequence>MVDTSDEWIVTRTGIRERHIAAQNETVSTMGFEAATRAIEMAGIEKDQIGLIVVATTSATHAFPSAACQIQSMLGIKGCPAFDVAAACAGFTYALSVADQYVKSGAVKYALVVGSDVLARTCDPTDRGTIIIFGDGAGAAVLAASEEPGIISTHLHADGSYGELLTLPNADRVNPENSIHLTMAGNEVFKVAVTELAHIVDETLAANNLDRSQLDWLVPHQANLRIISATAKKLGMSMDNVVVTLDRHGNTSAASVPCALDEAVRDGRIKPGQLVLLEAFGGGFTWGSALGSQTVGMLADMAASYPIVEETFAEASAALGYDLWALTQQGPAEELNKTWQTQPALLTASVALYRVWQQQGGKAPAMMAGHSLGEYSALVCAGVIDFADAVRLVEMRGKFMQEAVPEGTGAMAAIIGLDDASIAKACEEAAEGQVVSPVNFNSPGQVVIAGHKEAVERAGAACKAAGAKRALPLPVSVPSHCALMKPAADKLAVELAKITFNAPTVPVVNNVDVKCETNGDAIRDALVRQLYNPVQWTKSVEYMAAQGVEHLYEVGPGKVLTGLTKRIVDTLTASALNEPSAMAAALEL</sequence>
<dbReference type="Gene3D" id="3.40.366.10">
    <property type="entry name" value="Malonyl-Coenzyme A Acyl Carrier Protein, domain 2"/>
    <property type="match status" value="1"/>
</dbReference>
<dbReference type="FunFam" id="3.40.47.10:FF:000004">
    <property type="entry name" value="3-oxoacyl-[acyl-carrier-protein] synthase 3"/>
    <property type="match status" value="1"/>
</dbReference>
<dbReference type="InterPro" id="IPR004410">
    <property type="entry name" value="Malonyl_CoA-ACP_transAc_FabD"/>
</dbReference>
<dbReference type="InterPro" id="IPR014043">
    <property type="entry name" value="Acyl_transferase_dom"/>
</dbReference>
<dbReference type="GO" id="GO:0004315">
    <property type="term" value="F:3-oxoacyl-[acyl-carrier-protein] synthase activity"/>
    <property type="evidence" value="ECO:0007669"/>
    <property type="project" value="InterPro"/>
</dbReference>
<dbReference type="InterPro" id="IPR001227">
    <property type="entry name" value="Ac_transferase_dom_sf"/>
</dbReference>
<dbReference type="NCBIfam" id="NF006829">
    <property type="entry name" value="PRK09352.1"/>
    <property type="match status" value="1"/>
</dbReference>
<dbReference type="GO" id="GO:0033818">
    <property type="term" value="F:beta-ketoacyl-acyl-carrier-protein synthase III activity"/>
    <property type="evidence" value="ECO:0007669"/>
    <property type="project" value="UniProtKB-EC"/>
</dbReference>
<keyword evidence="5" id="KW-0808">Transferase</keyword>
<organism evidence="13 14">
    <name type="scientific">Acrobeloides nanus</name>
    <dbReference type="NCBI Taxonomy" id="290746"/>
    <lineage>
        <taxon>Eukaryota</taxon>
        <taxon>Metazoa</taxon>
        <taxon>Ecdysozoa</taxon>
        <taxon>Nematoda</taxon>
        <taxon>Chromadorea</taxon>
        <taxon>Rhabditida</taxon>
        <taxon>Tylenchina</taxon>
        <taxon>Cephalobomorpha</taxon>
        <taxon>Cephaloboidea</taxon>
        <taxon>Cephalobidae</taxon>
        <taxon>Acrobeloides</taxon>
    </lineage>
</organism>
<dbReference type="InterPro" id="IPR016036">
    <property type="entry name" value="Malonyl_transacylase_ACP-bd"/>
</dbReference>
<dbReference type="GO" id="GO:0006633">
    <property type="term" value="P:fatty acid biosynthetic process"/>
    <property type="evidence" value="ECO:0007669"/>
    <property type="project" value="UniProtKB-KW"/>
</dbReference>
<evidence type="ECO:0000256" key="8">
    <source>
        <dbReference type="ARBA" id="ARBA00023160"/>
    </source>
</evidence>
<keyword evidence="13" id="KW-1185">Reference proteome</keyword>
<dbReference type="GO" id="GO:0004314">
    <property type="term" value="F:[acyl-carrier-protein] S-malonyltransferase activity"/>
    <property type="evidence" value="ECO:0007669"/>
    <property type="project" value="InterPro"/>
</dbReference>
<dbReference type="Pfam" id="PF00698">
    <property type="entry name" value="Acyl_transf_1"/>
    <property type="match status" value="1"/>
</dbReference>
<dbReference type="InterPro" id="IPR016039">
    <property type="entry name" value="Thiolase-like"/>
</dbReference>
<comment type="similarity">
    <text evidence="2">Belongs to the thiolase-like superfamily. FabH family.</text>
</comment>
<dbReference type="WBParaSite" id="ACRNAN_scaffold54.g9916.t1">
    <property type="protein sequence ID" value="ACRNAN_scaffold54.g9916.t1"/>
    <property type="gene ID" value="ACRNAN_scaffold54.g9916"/>
</dbReference>
<accession>A0A914E434</accession>
<name>A0A914E434_9BILA</name>
<evidence type="ECO:0000256" key="9">
    <source>
        <dbReference type="ARBA" id="ARBA00023315"/>
    </source>
</evidence>
<evidence type="ECO:0000256" key="2">
    <source>
        <dbReference type="ARBA" id="ARBA00008642"/>
    </source>
</evidence>
<dbReference type="PANTHER" id="PTHR43091:SF1">
    <property type="entry name" value="BETA-KETOACYL-[ACYL-CARRIER-PROTEIN] SYNTHASE III, CHLOROPLASTIC"/>
    <property type="match status" value="1"/>
</dbReference>
<dbReference type="FunFam" id="3.30.70.250:FF:000001">
    <property type="entry name" value="Malonyl CoA-acyl carrier protein transacylase"/>
    <property type="match status" value="1"/>
</dbReference>
<comment type="pathway">
    <text evidence="1">Lipid metabolism; fatty acid biosynthesis.</text>
</comment>
<reference evidence="14" key="1">
    <citation type="submission" date="2022-11" db="UniProtKB">
        <authorList>
            <consortium name="WormBaseParasite"/>
        </authorList>
    </citation>
    <scope>IDENTIFICATION</scope>
</reference>
<evidence type="ECO:0000256" key="11">
    <source>
        <dbReference type="ARBA" id="ARBA00057449"/>
    </source>
</evidence>
<dbReference type="InterPro" id="IPR013751">
    <property type="entry name" value="ACP_syn_III_N"/>
</dbReference>
<evidence type="ECO:0000256" key="10">
    <source>
        <dbReference type="ARBA" id="ARBA00052419"/>
    </source>
</evidence>
<keyword evidence="4" id="KW-0444">Lipid biosynthesis</keyword>
<dbReference type="HAMAP" id="MF_01815">
    <property type="entry name" value="FabH"/>
    <property type="match status" value="1"/>
</dbReference>
<evidence type="ECO:0000256" key="5">
    <source>
        <dbReference type="ARBA" id="ARBA00022679"/>
    </source>
</evidence>
<dbReference type="Gene3D" id="3.40.47.10">
    <property type="match status" value="2"/>
</dbReference>
<dbReference type="SUPFAM" id="SSF52151">
    <property type="entry name" value="FabD/lysophospholipase-like"/>
    <property type="match status" value="1"/>
</dbReference>
<dbReference type="AlphaFoldDB" id="A0A914E434"/>
<dbReference type="EC" id="2.3.1.180" evidence="3"/>
<dbReference type="CDD" id="cd00830">
    <property type="entry name" value="KAS_III"/>
    <property type="match status" value="1"/>
</dbReference>
<comment type="function">
    <text evidence="11">Catalyzes the condensation reaction of fatty acid synthesis by the addition to an acyl acceptor of two carbons from malonyl-ACP. KAS III catalyzes the first condensation reaction which initiates fatty acid synthesis and may therefore play a role in governing the total rate of fatty acid production. Possesses both acetoacetyl-ACP synthase and acetyl transacylase activities.</text>
</comment>
<dbReference type="NCBIfam" id="TIGR00747">
    <property type="entry name" value="fabH"/>
    <property type="match status" value="1"/>
</dbReference>
<dbReference type="Pfam" id="PF08545">
    <property type="entry name" value="ACP_syn_III"/>
    <property type="match status" value="1"/>
</dbReference>
<dbReference type="InterPro" id="IPR013747">
    <property type="entry name" value="ACP_syn_III_C"/>
</dbReference>
<comment type="catalytic activity">
    <reaction evidence="10">
        <text>malonyl-[ACP] + acetyl-CoA + H(+) = 3-oxobutanoyl-[ACP] + CO2 + CoA</text>
        <dbReference type="Rhea" id="RHEA:12080"/>
        <dbReference type="Rhea" id="RHEA-COMP:9623"/>
        <dbReference type="Rhea" id="RHEA-COMP:9625"/>
        <dbReference type="ChEBI" id="CHEBI:15378"/>
        <dbReference type="ChEBI" id="CHEBI:16526"/>
        <dbReference type="ChEBI" id="CHEBI:57287"/>
        <dbReference type="ChEBI" id="CHEBI:57288"/>
        <dbReference type="ChEBI" id="CHEBI:78449"/>
        <dbReference type="ChEBI" id="CHEBI:78450"/>
        <dbReference type="EC" id="2.3.1.180"/>
    </reaction>
</comment>
<evidence type="ECO:0000259" key="12">
    <source>
        <dbReference type="SMART" id="SM00827"/>
    </source>
</evidence>
<dbReference type="SUPFAM" id="SSF53901">
    <property type="entry name" value="Thiolase-like"/>
    <property type="match status" value="1"/>
</dbReference>
<dbReference type="InterPro" id="IPR016035">
    <property type="entry name" value="Acyl_Trfase/lysoPLipase"/>
</dbReference>
<proteinExistence type="inferred from homology"/>
<feature type="domain" description="Malonyl-CoA:ACP transacylase (MAT)" evidence="12">
    <location>
        <begin position="290"/>
        <end position="587"/>
    </location>
</feature>
<evidence type="ECO:0000256" key="1">
    <source>
        <dbReference type="ARBA" id="ARBA00005194"/>
    </source>
</evidence>
<evidence type="ECO:0000313" key="13">
    <source>
        <dbReference type="Proteomes" id="UP000887540"/>
    </source>
</evidence>
<dbReference type="Proteomes" id="UP000887540">
    <property type="component" value="Unplaced"/>
</dbReference>